<protein>
    <submittedName>
        <fullName evidence="5">Ferric reductase like transmembrane component family protein</fullName>
    </submittedName>
</protein>
<dbReference type="InterPro" id="IPR013130">
    <property type="entry name" value="Fe3_Rdtase_TM_dom"/>
</dbReference>
<name>A0A0B6A823_PRIM2</name>
<dbReference type="RefSeq" id="WP_034654182.1">
    <property type="nucleotide sequence ID" value="NZ_BCVB01000007.1"/>
</dbReference>
<dbReference type="AlphaFoldDB" id="A0A0B6A823"/>
<gene>
    <name evidence="5" type="ORF">BG04_3133</name>
</gene>
<accession>A0A0B6A823</accession>
<dbReference type="Pfam" id="PF01794">
    <property type="entry name" value="Ferric_reduct"/>
    <property type="match status" value="1"/>
</dbReference>
<dbReference type="GO" id="GO:0016020">
    <property type="term" value="C:membrane"/>
    <property type="evidence" value="ECO:0007669"/>
    <property type="project" value="UniProtKB-SubCell"/>
</dbReference>
<dbReference type="HOGENOM" id="CLU_083317_2_0_9"/>
<evidence type="ECO:0000313" key="6">
    <source>
        <dbReference type="Proteomes" id="UP000031829"/>
    </source>
</evidence>
<evidence type="ECO:0000256" key="3">
    <source>
        <dbReference type="ARBA" id="ARBA00022989"/>
    </source>
</evidence>
<keyword evidence="2 5" id="KW-0812">Transmembrane</keyword>
<evidence type="ECO:0000256" key="4">
    <source>
        <dbReference type="ARBA" id="ARBA00023136"/>
    </source>
</evidence>
<dbReference type="KEGG" id="bmeg:BG04_3133"/>
<organism evidence="5 6">
    <name type="scientific">Priestia megaterium (strain ATCC 14581 / DSM 32 / CCUG 1817 / JCM 2506 / NBRC 15308 / NCIMB 9376 / NCTC 10342 / NRRL B-14308 / VKM B-512 / Ford 19)</name>
    <name type="common">Bacillus megaterium</name>
    <dbReference type="NCBI Taxonomy" id="1348623"/>
    <lineage>
        <taxon>Bacteria</taxon>
        <taxon>Bacillati</taxon>
        <taxon>Bacillota</taxon>
        <taxon>Bacilli</taxon>
        <taxon>Bacillales</taxon>
        <taxon>Bacillaceae</taxon>
        <taxon>Priestia</taxon>
    </lineage>
</organism>
<evidence type="ECO:0000313" key="5">
    <source>
        <dbReference type="EMBL" id="AJI21070.1"/>
    </source>
</evidence>
<comment type="subcellular location">
    <subcellularLocation>
        <location evidence="1">Membrane</location>
        <topology evidence="1">Multi-pass membrane protein</topology>
    </subcellularLocation>
</comment>
<keyword evidence="4" id="KW-0472">Membrane</keyword>
<evidence type="ECO:0000256" key="1">
    <source>
        <dbReference type="ARBA" id="ARBA00004141"/>
    </source>
</evidence>
<evidence type="ECO:0000256" key="2">
    <source>
        <dbReference type="ARBA" id="ARBA00022692"/>
    </source>
</evidence>
<proteinExistence type="predicted"/>
<sequence length="193" mass="21487">MATLLAQFSAHFPVWNTIRAAGLTSYLLMFVSVAAGISHSFSFFKPKRKKQLLLVHQSSGWFGLLFGMIHGLVLSLDQSIHFSISDILIPFTSDYKPISTGLGTISLYILFVLIITSDFIRQLGRKTWKAIHFLAFPGYLLALYHGITSGTDTQQPLIVGMYSITGCIVLILLFLRIQHQSSAPKNPKKAQEN</sequence>
<dbReference type="Proteomes" id="UP000031829">
    <property type="component" value="Chromosome"/>
</dbReference>
<dbReference type="GeneID" id="93641197"/>
<dbReference type="EMBL" id="CP009920">
    <property type="protein sequence ID" value="AJI21070.1"/>
    <property type="molecule type" value="Genomic_DNA"/>
</dbReference>
<keyword evidence="3" id="KW-1133">Transmembrane helix</keyword>
<reference evidence="5 6" key="1">
    <citation type="journal article" date="2015" name="Genome Announc.">
        <title>Complete genome sequences for 35 biothreat assay-relevant bacillus species.</title>
        <authorList>
            <person name="Johnson S.L."/>
            <person name="Daligault H.E."/>
            <person name="Davenport K.W."/>
            <person name="Jaissle J."/>
            <person name="Frey K.G."/>
            <person name="Ladner J.T."/>
            <person name="Broomall S.M."/>
            <person name="Bishop-Lilly K.A."/>
            <person name="Bruce D.C."/>
            <person name="Gibbons H.S."/>
            <person name="Coyne S.R."/>
            <person name="Lo C.C."/>
            <person name="Meincke L."/>
            <person name="Munk A.C."/>
            <person name="Koroleva G.I."/>
            <person name="Rosenzweig C.N."/>
            <person name="Palacios G.F."/>
            <person name="Redden C.L."/>
            <person name="Minogue T.D."/>
            <person name="Chain P.S."/>
        </authorList>
    </citation>
    <scope>NUCLEOTIDE SEQUENCE [LARGE SCALE GENOMIC DNA]</scope>
    <source>
        <strain evidence="6">ATCC 14581 / DSM 32 / JCM 2506 / NBRC 15308 / NCIMB 9376 / NCTC 10342 / NRRL B-14308 / VKM B-512</strain>
    </source>
</reference>